<reference evidence="1 2" key="1">
    <citation type="journal article" date="2011" name="J. Bacteriol.">
        <title>Genome Sequence of Lactobacillus ruminis SPM0211, Isolated from a Fecal Sample from a Healthy Korean.</title>
        <authorList>
            <person name="Lee S."/>
            <person name="Cho Y.J."/>
            <person name="Lee A.H."/>
            <person name="Chun J."/>
            <person name="Ha N.J."/>
            <person name="Ko G."/>
        </authorList>
    </citation>
    <scope>NUCLEOTIDE SEQUENCE [LARGE SCALE GENOMIC DNA]</scope>
    <source>
        <strain evidence="1 2">SPM0211</strain>
    </source>
</reference>
<comment type="caution">
    <text evidence="1">The sequence shown here is derived from an EMBL/GenBank/DDBJ whole genome shotgun (WGS) entry which is preliminary data.</text>
</comment>
<gene>
    <name evidence="1" type="ORF">LRU_01552</name>
</gene>
<name>F7R1H9_9LACO</name>
<organism evidence="1 2">
    <name type="scientific">Ligilactobacillus ruminis SPM0211</name>
    <dbReference type="NCBI Taxonomy" id="1040964"/>
    <lineage>
        <taxon>Bacteria</taxon>
        <taxon>Bacillati</taxon>
        <taxon>Bacillota</taxon>
        <taxon>Bacilli</taxon>
        <taxon>Lactobacillales</taxon>
        <taxon>Lactobacillaceae</taxon>
        <taxon>Ligilactobacillus</taxon>
    </lineage>
</organism>
<proteinExistence type="predicted"/>
<dbReference type="Proteomes" id="UP000002971">
    <property type="component" value="Unassembled WGS sequence"/>
</dbReference>
<sequence>MAAIAIFQRNCSTIEFKKQSKPILTGFGCFFIKCRVQKTSEISDVVLLGIDLIAESLAQKENMFV</sequence>
<evidence type="ECO:0000313" key="2">
    <source>
        <dbReference type="Proteomes" id="UP000002971"/>
    </source>
</evidence>
<protein>
    <submittedName>
        <fullName evidence="1">Uncharacterized protein</fullName>
    </submittedName>
</protein>
<dbReference type="AlphaFoldDB" id="F7R1H9"/>
<dbReference type="EMBL" id="AFOJ01000006">
    <property type="protein sequence ID" value="EGM51240.1"/>
    <property type="molecule type" value="Genomic_DNA"/>
</dbReference>
<evidence type="ECO:0000313" key="1">
    <source>
        <dbReference type="EMBL" id="EGM51240.1"/>
    </source>
</evidence>
<accession>F7R1H9</accession>